<protein>
    <submittedName>
        <fullName evidence="1">Uncharacterized protein</fullName>
    </submittedName>
</protein>
<name>A0A292Q7F7_9PEZI</name>
<reference evidence="1" key="1">
    <citation type="submission" date="2015-10" db="EMBL/GenBank/DDBJ databases">
        <authorList>
            <person name="Regsiter A."/>
            <person name="william w."/>
        </authorList>
    </citation>
    <scope>NUCLEOTIDE SEQUENCE</scope>
    <source>
        <strain evidence="1">Montdore</strain>
    </source>
</reference>
<proteinExistence type="predicted"/>
<dbReference type="Proteomes" id="UP001412239">
    <property type="component" value="Unassembled WGS sequence"/>
</dbReference>
<gene>
    <name evidence="1" type="ORF">GSTUAT00000948001</name>
</gene>
<dbReference type="AlphaFoldDB" id="A0A292Q7F7"/>
<evidence type="ECO:0000313" key="2">
    <source>
        <dbReference type="Proteomes" id="UP001412239"/>
    </source>
</evidence>
<accession>A0A292Q7F7</accession>
<evidence type="ECO:0000313" key="1">
    <source>
        <dbReference type="EMBL" id="CUS14878.1"/>
    </source>
</evidence>
<keyword evidence="2" id="KW-1185">Reference proteome</keyword>
<dbReference type="EMBL" id="LN890954">
    <property type="protein sequence ID" value="CUS14878.1"/>
    <property type="molecule type" value="Genomic_DNA"/>
</dbReference>
<organism evidence="1 2">
    <name type="scientific">Tuber aestivum</name>
    <name type="common">summer truffle</name>
    <dbReference type="NCBI Taxonomy" id="59557"/>
    <lineage>
        <taxon>Eukaryota</taxon>
        <taxon>Fungi</taxon>
        <taxon>Dikarya</taxon>
        <taxon>Ascomycota</taxon>
        <taxon>Pezizomycotina</taxon>
        <taxon>Pezizomycetes</taxon>
        <taxon>Pezizales</taxon>
        <taxon>Tuberaceae</taxon>
        <taxon>Tuber</taxon>
    </lineage>
</organism>
<sequence length="141" mass="15558">MPNIRAAAASTGGFSLLTRDTLLGRAGGECSGIERKLGNAEYSVGDIIADYLEVVERGNDKVIIRRGDPPLVRGDRSNGRLFLLAVTKDEKFANFYMKSISFDSTAQGDKTEKVPEWRYFAHTVCVRILMRSGIEAVEGRK</sequence>